<gene>
    <name evidence="1" type="ORF">V7S43_010031</name>
</gene>
<comment type="caution">
    <text evidence="1">The sequence shown here is derived from an EMBL/GenBank/DDBJ whole genome shotgun (WGS) entry which is preliminary data.</text>
</comment>
<accession>A0ABD3FDM8</accession>
<proteinExistence type="predicted"/>
<sequence>MSSVAKRASLTGLVVASRFITSPRITAMDSSAAGIASAANAIKAAALHCAGKQEDTFRLLCQIVGSAN</sequence>
<dbReference type="Proteomes" id="UP001632037">
    <property type="component" value="Unassembled WGS sequence"/>
</dbReference>
<evidence type="ECO:0000313" key="1">
    <source>
        <dbReference type="EMBL" id="KAL3664853.1"/>
    </source>
</evidence>
<protein>
    <submittedName>
        <fullName evidence="1">Uncharacterized protein</fullName>
    </submittedName>
</protein>
<keyword evidence="2" id="KW-1185">Reference proteome</keyword>
<organism evidence="1 2">
    <name type="scientific">Phytophthora oleae</name>
    <dbReference type="NCBI Taxonomy" id="2107226"/>
    <lineage>
        <taxon>Eukaryota</taxon>
        <taxon>Sar</taxon>
        <taxon>Stramenopiles</taxon>
        <taxon>Oomycota</taxon>
        <taxon>Peronosporomycetes</taxon>
        <taxon>Peronosporales</taxon>
        <taxon>Peronosporaceae</taxon>
        <taxon>Phytophthora</taxon>
    </lineage>
</organism>
<dbReference type="EMBL" id="JBIMZQ010000022">
    <property type="protein sequence ID" value="KAL3664853.1"/>
    <property type="molecule type" value="Genomic_DNA"/>
</dbReference>
<name>A0ABD3FDM8_9STRA</name>
<dbReference type="AlphaFoldDB" id="A0ABD3FDM8"/>
<reference evidence="1 2" key="1">
    <citation type="submission" date="2024-09" db="EMBL/GenBank/DDBJ databases">
        <title>Genome sequencing and assembly of Phytophthora oleae, isolate VK10A, causative agent of rot of olive drupes.</title>
        <authorList>
            <person name="Conti Taguali S."/>
            <person name="Riolo M."/>
            <person name="La Spada F."/>
            <person name="Cacciola S.O."/>
            <person name="Dionisio G."/>
        </authorList>
    </citation>
    <scope>NUCLEOTIDE SEQUENCE [LARGE SCALE GENOMIC DNA]</scope>
    <source>
        <strain evidence="1 2">VK10A</strain>
    </source>
</reference>
<evidence type="ECO:0000313" key="2">
    <source>
        <dbReference type="Proteomes" id="UP001632037"/>
    </source>
</evidence>